<dbReference type="SMART" id="SM00966">
    <property type="entry name" value="SpoVT_AbrB"/>
    <property type="match status" value="1"/>
</dbReference>
<dbReference type="EMBL" id="NFZX01000020">
    <property type="protein sequence ID" value="RFA34725.1"/>
    <property type="molecule type" value="Genomic_DNA"/>
</dbReference>
<dbReference type="RefSeq" id="WP_116278389.1">
    <property type="nucleotide sequence ID" value="NZ_NFZX01000020.1"/>
</dbReference>
<dbReference type="AlphaFoldDB" id="A0A3E0WRX1"/>
<organism evidence="2 3">
    <name type="scientific">Virgibacillus dokdonensis</name>
    <dbReference type="NCBI Taxonomy" id="302167"/>
    <lineage>
        <taxon>Bacteria</taxon>
        <taxon>Bacillati</taxon>
        <taxon>Bacillota</taxon>
        <taxon>Bacilli</taxon>
        <taxon>Bacillales</taxon>
        <taxon>Bacillaceae</taxon>
        <taxon>Virgibacillus</taxon>
    </lineage>
</organism>
<dbReference type="InterPro" id="IPR037914">
    <property type="entry name" value="SpoVT-AbrB_sf"/>
</dbReference>
<evidence type="ECO:0000259" key="1">
    <source>
        <dbReference type="SMART" id="SM00966"/>
    </source>
</evidence>
<dbReference type="PANTHER" id="PTHR40516:SF1">
    <property type="entry name" value="ANTITOXIN CHPS-RELATED"/>
    <property type="match status" value="1"/>
</dbReference>
<dbReference type="Pfam" id="PF04014">
    <property type="entry name" value="MazE_antitoxin"/>
    <property type="match status" value="1"/>
</dbReference>
<evidence type="ECO:0000313" key="3">
    <source>
        <dbReference type="Proteomes" id="UP000256488"/>
    </source>
</evidence>
<dbReference type="Proteomes" id="UP000256488">
    <property type="component" value="Unassembled WGS sequence"/>
</dbReference>
<proteinExistence type="predicted"/>
<dbReference type="GO" id="GO:0097351">
    <property type="term" value="F:toxin sequestering activity"/>
    <property type="evidence" value="ECO:0007669"/>
    <property type="project" value="InterPro"/>
</dbReference>
<dbReference type="Gene3D" id="2.10.260.10">
    <property type="match status" value="1"/>
</dbReference>
<dbReference type="InterPro" id="IPR007159">
    <property type="entry name" value="SpoVT-AbrB_dom"/>
</dbReference>
<protein>
    <submittedName>
        <fullName evidence="2">AbrB/MazE/SpoVT family DNA-binding domain-containing protein</fullName>
    </submittedName>
</protein>
<sequence length="89" mass="10088">MTKNSKGGVRVTTKVQKWGNSLAVRIPSNMADEIKIVQGTEVELRVENRELKIVPAKKKQTLEELMAKITSENRHDEIDWGKAEGAEIW</sequence>
<dbReference type="InterPro" id="IPR039052">
    <property type="entry name" value="Antitox_PemI-like"/>
</dbReference>
<gene>
    <name evidence="2" type="ORF">CAI16_10745</name>
</gene>
<dbReference type="SUPFAM" id="SSF89447">
    <property type="entry name" value="AbrB/MazE/MraZ-like"/>
    <property type="match status" value="1"/>
</dbReference>
<comment type="caution">
    <text evidence="2">The sequence shown here is derived from an EMBL/GenBank/DDBJ whole genome shotgun (WGS) entry which is preliminary data.</text>
</comment>
<feature type="domain" description="SpoVT-AbrB" evidence="1">
    <location>
        <begin position="16"/>
        <end position="61"/>
    </location>
</feature>
<accession>A0A3E0WRX1</accession>
<keyword evidence="2" id="KW-0238">DNA-binding</keyword>
<dbReference type="GO" id="GO:0003677">
    <property type="term" value="F:DNA binding"/>
    <property type="evidence" value="ECO:0007669"/>
    <property type="project" value="UniProtKB-KW"/>
</dbReference>
<name>A0A3E0WRX1_9BACI</name>
<reference evidence="2 3" key="1">
    <citation type="submission" date="2017-05" db="EMBL/GenBank/DDBJ databases">
        <title>Virgibacillus sp. AK90 isolated from a saltern of Kakinada, India.</title>
        <authorList>
            <person name="Gupta V."/>
            <person name="Sidhu C."/>
            <person name="Korpole S."/>
            <person name="Pinnaka A.K."/>
        </authorList>
    </citation>
    <scope>NUCLEOTIDE SEQUENCE [LARGE SCALE GENOMIC DNA]</scope>
    <source>
        <strain evidence="2 3">AK90</strain>
    </source>
</reference>
<evidence type="ECO:0000313" key="2">
    <source>
        <dbReference type="EMBL" id="RFA34725.1"/>
    </source>
</evidence>
<dbReference type="PANTHER" id="PTHR40516">
    <property type="entry name" value="ANTITOXIN CHPS-RELATED"/>
    <property type="match status" value="1"/>
</dbReference>